<dbReference type="InterPro" id="IPR055768">
    <property type="entry name" value="DUF7344"/>
</dbReference>
<keyword evidence="1" id="KW-0812">Transmembrane</keyword>
<name>A0AAP2ZB20_9EURY</name>
<organism evidence="3 4">
    <name type="scientific">Natronosalvus hydrolyticus</name>
    <dbReference type="NCBI Taxonomy" id="2979988"/>
    <lineage>
        <taxon>Archaea</taxon>
        <taxon>Methanobacteriati</taxon>
        <taxon>Methanobacteriota</taxon>
        <taxon>Stenosarchaea group</taxon>
        <taxon>Halobacteria</taxon>
        <taxon>Halobacteriales</taxon>
        <taxon>Natrialbaceae</taxon>
        <taxon>Natronosalvus</taxon>
    </lineage>
</organism>
<evidence type="ECO:0000313" key="4">
    <source>
        <dbReference type="Proteomes" id="UP001321047"/>
    </source>
</evidence>
<evidence type="ECO:0000259" key="2">
    <source>
        <dbReference type="Pfam" id="PF24035"/>
    </source>
</evidence>
<accession>A0AAP2ZB20</accession>
<comment type="caution">
    <text evidence="3">The sequence shown here is derived from an EMBL/GenBank/DDBJ whole genome shotgun (WGS) entry which is preliminary data.</text>
</comment>
<keyword evidence="1" id="KW-0472">Membrane</keyword>
<feature type="transmembrane region" description="Helical" evidence="1">
    <location>
        <begin position="120"/>
        <end position="138"/>
    </location>
</feature>
<dbReference type="RefSeq" id="WP_342809934.1">
    <property type="nucleotide sequence ID" value="NZ_JAOPJZ010000019.1"/>
</dbReference>
<dbReference type="AlphaFoldDB" id="A0AAP2ZB20"/>
<protein>
    <recommendedName>
        <fullName evidence="2">DUF7344 domain-containing protein</fullName>
    </recommendedName>
</protein>
<dbReference type="Proteomes" id="UP001321047">
    <property type="component" value="Unassembled WGS sequence"/>
</dbReference>
<dbReference type="Pfam" id="PF24035">
    <property type="entry name" value="DUF7344"/>
    <property type="match status" value="1"/>
</dbReference>
<keyword evidence="1" id="KW-1133">Transmembrane helix</keyword>
<proteinExistence type="predicted"/>
<dbReference type="EMBL" id="JAOPJZ010000019">
    <property type="protein sequence ID" value="MCU4753623.1"/>
    <property type="molecule type" value="Genomic_DNA"/>
</dbReference>
<evidence type="ECO:0000313" key="3">
    <source>
        <dbReference type="EMBL" id="MCU4753623.1"/>
    </source>
</evidence>
<gene>
    <name evidence="3" type="ORF">OB919_16790</name>
</gene>
<reference evidence="3 4" key="1">
    <citation type="submission" date="2022-09" db="EMBL/GenBank/DDBJ databases">
        <title>Enrichment on poylsaccharides allowed isolation of novel metabolic and taxonomic groups of Haloarchaea.</title>
        <authorList>
            <person name="Sorokin D.Y."/>
            <person name="Elcheninov A.G."/>
            <person name="Khizhniak T.V."/>
            <person name="Kolganova T.V."/>
            <person name="Kublanov I.V."/>
        </authorList>
    </citation>
    <scope>NUCLEOTIDE SEQUENCE [LARGE SCALE GENOMIC DNA]</scope>
    <source>
        <strain evidence="3 4">AArc-curdl1</strain>
    </source>
</reference>
<dbReference type="InterPro" id="IPR036388">
    <property type="entry name" value="WH-like_DNA-bd_sf"/>
</dbReference>
<sequence length="175" mass="19454">MFNTTQLPEGEIYDILANSRRRETLRLLTNAESESIELGALATAISASETGHSPPPRTARDSVRSSLHQTHLPKLHELGVVNYDTTTHTVTLCTHARDVERYMGVLTPYGVTWSEVYRSLGIVSLLIVLGTLLEAPLVSLIDPLLWTSSFLAAFAVVISAQLWSNRWSLVRSLRR</sequence>
<feature type="domain" description="DUF7344" evidence="2">
    <location>
        <begin position="13"/>
        <end position="91"/>
    </location>
</feature>
<feature type="transmembrane region" description="Helical" evidence="1">
    <location>
        <begin position="144"/>
        <end position="164"/>
    </location>
</feature>
<keyword evidence="4" id="KW-1185">Reference proteome</keyword>
<evidence type="ECO:0000256" key="1">
    <source>
        <dbReference type="SAM" id="Phobius"/>
    </source>
</evidence>
<dbReference type="Gene3D" id="1.10.10.10">
    <property type="entry name" value="Winged helix-like DNA-binding domain superfamily/Winged helix DNA-binding domain"/>
    <property type="match status" value="1"/>
</dbReference>